<feature type="domain" description="HTH LytTR-type" evidence="3">
    <location>
        <begin position="150"/>
        <end position="254"/>
    </location>
</feature>
<dbReference type="InterPro" id="IPR046947">
    <property type="entry name" value="LytR-like"/>
</dbReference>
<keyword evidence="1" id="KW-0597">Phosphoprotein</keyword>
<dbReference type="SMART" id="SM00448">
    <property type="entry name" value="REC"/>
    <property type="match status" value="1"/>
</dbReference>
<protein>
    <submittedName>
        <fullName evidence="4">LytTR family two component transcriptional regulator</fullName>
    </submittedName>
</protein>
<name>A0A368ZZE6_9FLAO</name>
<dbReference type="PANTHER" id="PTHR37299">
    <property type="entry name" value="TRANSCRIPTIONAL REGULATOR-RELATED"/>
    <property type="match status" value="1"/>
</dbReference>
<comment type="caution">
    <text evidence="4">The sequence shown here is derived from an EMBL/GenBank/DDBJ whole genome shotgun (WGS) entry which is preliminary data.</text>
</comment>
<dbReference type="Gene3D" id="3.40.50.2300">
    <property type="match status" value="1"/>
</dbReference>
<dbReference type="GO" id="GO:0003677">
    <property type="term" value="F:DNA binding"/>
    <property type="evidence" value="ECO:0007669"/>
    <property type="project" value="InterPro"/>
</dbReference>
<evidence type="ECO:0000259" key="3">
    <source>
        <dbReference type="PROSITE" id="PS50930"/>
    </source>
</evidence>
<accession>A0A368ZZE6</accession>
<dbReference type="Pfam" id="PF04397">
    <property type="entry name" value="LytTR"/>
    <property type="match status" value="1"/>
</dbReference>
<dbReference type="PANTHER" id="PTHR37299:SF1">
    <property type="entry name" value="STAGE 0 SPORULATION PROTEIN A HOMOLOG"/>
    <property type="match status" value="1"/>
</dbReference>
<dbReference type="PROSITE" id="PS50110">
    <property type="entry name" value="RESPONSE_REGULATORY"/>
    <property type="match status" value="1"/>
</dbReference>
<dbReference type="EMBL" id="QPJS01000004">
    <property type="protein sequence ID" value="RCX02303.1"/>
    <property type="molecule type" value="Genomic_DNA"/>
</dbReference>
<reference evidence="4 5" key="1">
    <citation type="submission" date="2018-07" db="EMBL/GenBank/DDBJ databases">
        <title>Genomic Encyclopedia of Type Strains, Phase IV (KMG-IV): sequencing the most valuable type-strain genomes for metagenomic binning, comparative biology and taxonomic classification.</title>
        <authorList>
            <person name="Goeker M."/>
        </authorList>
    </citation>
    <scope>NUCLEOTIDE SEQUENCE [LARGE SCALE GENOMIC DNA]</scope>
    <source>
        <strain evidence="4 5">DSM 21410</strain>
    </source>
</reference>
<feature type="domain" description="Response regulatory" evidence="2">
    <location>
        <begin position="5"/>
        <end position="122"/>
    </location>
</feature>
<dbReference type="InterPro" id="IPR001789">
    <property type="entry name" value="Sig_transdc_resp-reg_receiver"/>
</dbReference>
<dbReference type="Gene3D" id="2.40.50.1020">
    <property type="entry name" value="LytTr DNA-binding domain"/>
    <property type="match status" value="1"/>
</dbReference>
<dbReference type="AlphaFoldDB" id="A0A368ZZE6"/>
<evidence type="ECO:0000313" key="5">
    <source>
        <dbReference type="Proteomes" id="UP000253517"/>
    </source>
</evidence>
<dbReference type="GO" id="GO:0000156">
    <property type="term" value="F:phosphorelay response regulator activity"/>
    <property type="evidence" value="ECO:0007669"/>
    <property type="project" value="InterPro"/>
</dbReference>
<evidence type="ECO:0000313" key="4">
    <source>
        <dbReference type="EMBL" id="RCX02303.1"/>
    </source>
</evidence>
<dbReference type="InterPro" id="IPR011006">
    <property type="entry name" value="CheY-like_superfamily"/>
</dbReference>
<evidence type="ECO:0000256" key="1">
    <source>
        <dbReference type="PROSITE-ProRule" id="PRU00169"/>
    </source>
</evidence>
<dbReference type="Proteomes" id="UP000253517">
    <property type="component" value="Unassembled WGS sequence"/>
</dbReference>
<dbReference type="Pfam" id="PF00072">
    <property type="entry name" value="Response_reg"/>
    <property type="match status" value="1"/>
</dbReference>
<dbReference type="RefSeq" id="WP_037360572.1">
    <property type="nucleotide sequence ID" value="NZ_BHZF01000006.1"/>
</dbReference>
<keyword evidence="5" id="KW-1185">Reference proteome</keyword>
<proteinExistence type="predicted"/>
<organism evidence="4 5">
    <name type="scientific">Schleiferia thermophila</name>
    <dbReference type="NCBI Taxonomy" id="884107"/>
    <lineage>
        <taxon>Bacteria</taxon>
        <taxon>Pseudomonadati</taxon>
        <taxon>Bacteroidota</taxon>
        <taxon>Flavobacteriia</taxon>
        <taxon>Flavobacteriales</taxon>
        <taxon>Schleiferiaceae</taxon>
        <taxon>Schleiferia</taxon>
    </lineage>
</organism>
<gene>
    <name evidence="4" type="ORF">DES35_10462</name>
</gene>
<dbReference type="InterPro" id="IPR007492">
    <property type="entry name" value="LytTR_DNA-bd_dom"/>
</dbReference>
<sequence length="256" mass="29084">MEVFKLLIVDDEQGIIESLSSKVLAVCNDVKIIGAASTIDQALSVIENHKPDIILLDIHLNDESGFELIQEMQLALDDYEPAIIFITAYDEYAIKAFRVNAVDYLLKPVDMDELSAAIDKARKAKSTPLADLSKQLPQQIAAPLRVDDRIPVYTNEGIIFLNQEEIIRIETFKAHTIIIKTDGQKIESTKPIRFYDQMLQNTSLTRIHKSYIVNINYVRKYLPYSGGYLELNDGEVFSISSRKRESVLKKITSLYQ</sequence>
<evidence type="ECO:0000259" key="2">
    <source>
        <dbReference type="PROSITE" id="PS50110"/>
    </source>
</evidence>
<dbReference type="PROSITE" id="PS50930">
    <property type="entry name" value="HTH_LYTTR"/>
    <property type="match status" value="1"/>
</dbReference>
<dbReference type="SMART" id="SM00850">
    <property type="entry name" value="LytTR"/>
    <property type="match status" value="1"/>
</dbReference>
<feature type="modified residue" description="4-aspartylphosphate" evidence="1">
    <location>
        <position position="57"/>
    </location>
</feature>
<dbReference type="SUPFAM" id="SSF52172">
    <property type="entry name" value="CheY-like"/>
    <property type="match status" value="1"/>
</dbReference>